<dbReference type="Gene3D" id="3.40.50.1820">
    <property type="entry name" value="alpha/beta hydrolase"/>
    <property type="match status" value="1"/>
</dbReference>
<organism evidence="2 3">
    <name type="scientific">Lojkania enalia</name>
    <dbReference type="NCBI Taxonomy" id="147567"/>
    <lineage>
        <taxon>Eukaryota</taxon>
        <taxon>Fungi</taxon>
        <taxon>Dikarya</taxon>
        <taxon>Ascomycota</taxon>
        <taxon>Pezizomycotina</taxon>
        <taxon>Dothideomycetes</taxon>
        <taxon>Pleosporomycetidae</taxon>
        <taxon>Pleosporales</taxon>
        <taxon>Pleosporales incertae sedis</taxon>
        <taxon>Lojkania</taxon>
    </lineage>
</organism>
<dbReference type="InterPro" id="IPR000639">
    <property type="entry name" value="Epox_hydrolase-like"/>
</dbReference>
<dbReference type="Pfam" id="PF00561">
    <property type="entry name" value="Abhydrolase_1"/>
    <property type="match status" value="1"/>
</dbReference>
<dbReference type="PANTHER" id="PTHR43798:SF33">
    <property type="entry name" value="HYDROLASE, PUTATIVE (AFU_ORTHOLOGUE AFUA_2G14860)-RELATED"/>
    <property type="match status" value="1"/>
</dbReference>
<proteinExistence type="predicted"/>
<evidence type="ECO:0000313" key="3">
    <source>
        <dbReference type="Proteomes" id="UP000800093"/>
    </source>
</evidence>
<dbReference type="PRINTS" id="PR00412">
    <property type="entry name" value="EPOXHYDRLASE"/>
</dbReference>
<accession>A0A9P4K962</accession>
<dbReference type="PANTHER" id="PTHR43798">
    <property type="entry name" value="MONOACYLGLYCEROL LIPASE"/>
    <property type="match status" value="1"/>
</dbReference>
<dbReference type="GO" id="GO:0046464">
    <property type="term" value="P:acylglycerol catabolic process"/>
    <property type="evidence" value="ECO:0007669"/>
    <property type="project" value="TreeGrafter"/>
</dbReference>
<dbReference type="OrthoDB" id="284184at2759"/>
<evidence type="ECO:0000259" key="1">
    <source>
        <dbReference type="Pfam" id="PF00561"/>
    </source>
</evidence>
<evidence type="ECO:0000313" key="2">
    <source>
        <dbReference type="EMBL" id="KAF2264110.1"/>
    </source>
</evidence>
<protein>
    <submittedName>
        <fullName evidence="2">Epoxide hydrolase</fullName>
    </submittedName>
</protein>
<dbReference type="InterPro" id="IPR000073">
    <property type="entry name" value="AB_hydrolase_1"/>
</dbReference>
<dbReference type="SUPFAM" id="SSF53474">
    <property type="entry name" value="alpha/beta-Hydrolases"/>
    <property type="match status" value="1"/>
</dbReference>
<name>A0A9P4K962_9PLEO</name>
<dbReference type="InterPro" id="IPR029058">
    <property type="entry name" value="AB_hydrolase_fold"/>
</dbReference>
<gene>
    <name evidence="2" type="ORF">CC78DRAFT_533544</name>
</gene>
<keyword evidence="2" id="KW-0378">Hydrolase</keyword>
<dbReference type="GO" id="GO:0016020">
    <property type="term" value="C:membrane"/>
    <property type="evidence" value="ECO:0007669"/>
    <property type="project" value="TreeGrafter"/>
</dbReference>
<keyword evidence="3" id="KW-1185">Reference proteome</keyword>
<dbReference type="InterPro" id="IPR050266">
    <property type="entry name" value="AB_hydrolase_sf"/>
</dbReference>
<dbReference type="Proteomes" id="UP000800093">
    <property type="component" value="Unassembled WGS sequence"/>
</dbReference>
<reference evidence="3" key="1">
    <citation type="journal article" date="2020" name="Stud. Mycol.">
        <title>101 Dothideomycetes genomes: A test case for predicting lifestyles and emergence of pathogens.</title>
        <authorList>
            <person name="Haridas S."/>
            <person name="Albert R."/>
            <person name="Binder M."/>
            <person name="Bloem J."/>
            <person name="LaButti K."/>
            <person name="Salamov A."/>
            <person name="Andreopoulos B."/>
            <person name="Baker S."/>
            <person name="Barry K."/>
            <person name="Bills G."/>
            <person name="Bluhm B."/>
            <person name="Cannon C."/>
            <person name="Castanera R."/>
            <person name="Culley D."/>
            <person name="Daum C."/>
            <person name="Ezra D."/>
            <person name="Gonzalez J."/>
            <person name="Henrissat B."/>
            <person name="Kuo A."/>
            <person name="Liang C."/>
            <person name="Lipzen A."/>
            <person name="Lutzoni F."/>
            <person name="Magnuson J."/>
            <person name="Mondo S."/>
            <person name="Nolan M."/>
            <person name="Ohm R."/>
            <person name="Pangilinan J."/>
            <person name="Park H.-J."/>
            <person name="Ramirez L."/>
            <person name="Alfaro M."/>
            <person name="Sun H."/>
            <person name="Tritt A."/>
            <person name="Yoshinaga Y."/>
            <person name="Zwiers L.-H."/>
            <person name="Turgeon B."/>
            <person name="Goodwin S."/>
            <person name="Spatafora J."/>
            <person name="Crous P."/>
            <person name="Grigoriev I."/>
        </authorList>
    </citation>
    <scope>NUCLEOTIDE SEQUENCE [LARGE SCALE GENOMIC DNA]</scope>
    <source>
        <strain evidence="3">CBS 304.66</strain>
    </source>
</reference>
<sequence>MALQLFPDTSKSIALKDGTTYAYIFIPPLSPTQPTFLLLHGFPSSSFDWRRVVPLLQEDGYGIIAPDLLGYGDTDKPTELSAYSMKRMADHLSELLQKEHIQQVIGVGHDMGSGLLSYTALAHPSLFASIVFSSVGYVPPGSFDVDQFNIMTEQILGYPTFGYWKFFDEDNAGSTLDTNSDSFVSLLYPQHPEDWKTTMGPIGAAKSWITNAKVTPLPAWLSEDDVQKRNQIFKRGGYTAPLNWYKGIMHKVDEPYNSTLTTEESKSIGLPSLVIVSEYDYVCVPDFQKPTANAYLCNHRIERLQCGHWIPLEKPTEFVALLKSFAKSSSAA</sequence>
<dbReference type="EMBL" id="ML986619">
    <property type="protein sequence ID" value="KAF2264110.1"/>
    <property type="molecule type" value="Genomic_DNA"/>
</dbReference>
<dbReference type="GO" id="GO:0047372">
    <property type="term" value="F:monoacylglycerol lipase activity"/>
    <property type="evidence" value="ECO:0007669"/>
    <property type="project" value="TreeGrafter"/>
</dbReference>
<dbReference type="AlphaFoldDB" id="A0A9P4K962"/>
<feature type="domain" description="AB hydrolase-1" evidence="1">
    <location>
        <begin position="34"/>
        <end position="315"/>
    </location>
</feature>
<comment type="caution">
    <text evidence="2">The sequence shown here is derived from an EMBL/GenBank/DDBJ whole genome shotgun (WGS) entry which is preliminary data.</text>
</comment>